<evidence type="ECO:0000313" key="1">
    <source>
        <dbReference type="EMBL" id="TVT48428.1"/>
    </source>
</evidence>
<reference evidence="1 2" key="1">
    <citation type="submission" date="2019-07" db="EMBL/GenBank/DDBJ databases">
        <title>The pathways for chlorine oxyanion respiration interact through the shared metabolite chlorate.</title>
        <authorList>
            <person name="Barnum T.P."/>
            <person name="Cheng Y."/>
            <person name="Hill K.A."/>
            <person name="Lucas L.N."/>
            <person name="Carlson H.K."/>
            <person name="Coates J.D."/>
        </authorList>
    </citation>
    <scope>NUCLEOTIDE SEQUENCE [LARGE SCALE GENOMIC DNA]</scope>
    <source>
        <strain evidence="1">BK-3</strain>
    </source>
</reference>
<proteinExistence type="predicted"/>
<dbReference type="Proteomes" id="UP000317355">
    <property type="component" value="Unassembled WGS sequence"/>
</dbReference>
<sequence>MGRASNADLTSGAFFPDGYEIEIVIEVHASKIVEGIVGVAEGLTYGSPAVPDELSGYPLGSSSDQFRARNRANKAALEGLVGDAVSGAAKRAKNSLREEYEIRKNATTGERMVKVTIHSYDTNIHGTYYRHKVVSEEVARSLINK</sequence>
<accession>A0A558CI47</accession>
<name>A0A558CI47_9GAMM</name>
<organism evidence="1 2">
    <name type="scientific">Sedimenticola thiotaurini</name>
    <dbReference type="NCBI Taxonomy" id="1543721"/>
    <lineage>
        <taxon>Bacteria</taxon>
        <taxon>Pseudomonadati</taxon>
        <taxon>Pseudomonadota</taxon>
        <taxon>Gammaproteobacteria</taxon>
        <taxon>Chromatiales</taxon>
        <taxon>Sedimenticolaceae</taxon>
        <taxon>Sedimenticola</taxon>
    </lineage>
</organism>
<dbReference type="AlphaFoldDB" id="A0A558CI47"/>
<protein>
    <submittedName>
        <fullName evidence="1">Uncharacterized protein</fullName>
    </submittedName>
</protein>
<dbReference type="EMBL" id="VMRY01000135">
    <property type="protein sequence ID" value="TVT48428.1"/>
    <property type="molecule type" value="Genomic_DNA"/>
</dbReference>
<comment type="caution">
    <text evidence="1">The sequence shown here is derived from an EMBL/GenBank/DDBJ whole genome shotgun (WGS) entry which is preliminary data.</text>
</comment>
<evidence type="ECO:0000313" key="2">
    <source>
        <dbReference type="Proteomes" id="UP000317355"/>
    </source>
</evidence>
<gene>
    <name evidence="1" type="ORF">FHK82_17730</name>
</gene>